<keyword evidence="2" id="KW-1185">Reference proteome</keyword>
<protein>
    <submittedName>
        <fullName evidence="1">Uncharacterized protein</fullName>
    </submittedName>
</protein>
<gene>
    <name evidence="1" type="ORF">K431DRAFT_61006</name>
</gene>
<dbReference type="AlphaFoldDB" id="A0A9P4Q7Q2"/>
<reference evidence="1" key="1">
    <citation type="journal article" date="2020" name="Stud. Mycol.">
        <title>101 Dothideomycetes genomes: a test case for predicting lifestyles and emergence of pathogens.</title>
        <authorList>
            <person name="Haridas S."/>
            <person name="Albert R."/>
            <person name="Binder M."/>
            <person name="Bloem J."/>
            <person name="Labutti K."/>
            <person name="Salamov A."/>
            <person name="Andreopoulos B."/>
            <person name="Baker S."/>
            <person name="Barry K."/>
            <person name="Bills G."/>
            <person name="Bluhm B."/>
            <person name="Cannon C."/>
            <person name="Castanera R."/>
            <person name="Culley D."/>
            <person name="Daum C."/>
            <person name="Ezra D."/>
            <person name="Gonzalez J."/>
            <person name="Henrissat B."/>
            <person name="Kuo A."/>
            <person name="Liang C."/>
            <person name="Lipzen A."/>
            <person name="Lutzoni F."/>
            <person name="Magnuson J."/>
            <person name="Mondo S."/>
            <person name="Nolan M."/>
            <person name="Ohm R."/>
            <person name="Pangilinan J."/>
            <person name="Park H.-J."/>
            <person name="Ramirez L."/>
            <person name="Alfaro M."/>
            <person name="Sun H."/>
            <person name="Tritt A."/>
            <person name="Yoshinaga Y."/>
            <person name="Zwiers L.-H."/>
            <person name="Turgeon B."/>
            <person name="Goodwin S."/>
            <person name="Spatafora J."/>
            <person name="Crous P."/>
            <person name="Grigoriev I."/>
        </authorList>
    </citation>
    <scope>NUCLEOTIDE SEQUENCE</scope>
    <source>
        <strain evidence="1">CBS 116435</strain>
    </source>
</reference>
<dbReference type="EMBL" id="MU003785">
    <property type="protein sequence ID" value="KAF2722148.1"/>
    <property type="molecule type" value="Genomic_DNA"/>
</dbReference>
<comment type="caution">
    <text evidence="1">The sequence shown here is derived from an EMBL/GenBank/DDBJ whole genome shotgun (WGS) entry which is preliminary data.</text>
</comment>
<name>A0A9P4Q7Q2_9PEZI</name>
<organism evidence="1 2">
    <name type="scientific">Polychaeton citri CBS 116435</name>
    <dbReference type="NCBI Taxonomy" id="1314669"/>
    <lineage>
        <taxon>Eukaryota</taxon>
        <taxon>Fungi</taxon>
        <taxon>Dikarya</taxon>
        <taxon>Ascomycota</taxon>
        <taxon>Pezizomycotina</taxon>
        <taxon>Dothideomycetes</taxon>
        <taxon>Dothideomycetidae</taxon>
        <taxon>Capnodiales</taxon>
        <taxon>Capnodiaceae</taxon>
        <taxon>Polychaeton</taxon>
    </lineage>
</organism>
<evidence type="ECO:0000313" key="2">
    <source>
        <dbReference type="Proteomes" id="UP000799441"/>
    </source>
</evidence>
<dbReference type="Proteomes" id="UP000799441">
    <property type="component" value="Unassembled WGS sequence"/>
</dbReference>
<sequence>MAATSGTVVFGVRGPLEWSDASRHVASHADFTTQLTFLRARLMADANGSAIITIELQHVSTLTCASPLDLDAATALCKTKSACITPAVCLLTPSGQTASNQRFLDFPSGAVDWMARAPAFISGASRTAAEPQTALTHRLRSFLLTWLLNTPCTNPCMPTPSCWHRARCQSTVDAPWLYVSSQMGHMPGRLPTWMTGWEATGQGNLTRYPPNRF</sequence>
<proteinExistence type="predicted"/>
<evidence type="ECO:0000313" key="1">
    <source>
        <dbReference type="EMBL" id="KAF2722148.1"/>
    </source>
</evidence>
<accession>A0A9P4Q7Q2</accession>